<keyword evidence="11" id="KW-1185">Reference proteome</keyword>
<dbReference type="GO" id="GO:0008892">
    <property type="term" value="F:guanine deaminase activity"/>
    <property type="evidence" value="ECO:0007669"/>
    <property type="project" value="UniProtKB-UniRule"/>
</dbReference>
<dbReference type="InterPro" id="IPR014311">
    <property type="entry name" value="Guanine_deaminase"/>
</dbReference>
<evidence type="ECO:0000256" key="5">
    <source>
        <dbReference type="ARBA" id="ARBA00022833"/>
    </source>
</evidence>
<comment type="catalytic activity">
    <reaction evidence="6 8">
        <text>guanine + H2O + H(+) = xanthine + NH4(+)</text>
        <dbReference type="Rhea" id="RHEA:14665"/>
        <dbReference type="ChEBI" id="CHEBI:15377"/>
        <dbReference type="ChEBI" id="CHEBI:15378"/>
        <dbReference type="ChEBI" id="CHEBI:16235"/>
        <dbReference type="ChEBI" id="CHEBI:17712"/>
        <dbReference type="ChEBI" id="CHEBI:28938"/>
        <dbReference type="EC" id="3.5.4.3"/>
    </reaction>
</comment>
<keyword evidence="5 8" id="KW-0862">Zinc</keyword>
<dbReference type="GO" id="GO:0008270">
    <property type="term" value="F:zinc ion binding"/>
    <property type="evidence" value="ECO:0007669"/>
    <property type="project" value="UniProtKB-UniRule"/>
</dbReference>
<dbReference type="Gene3D" id="3.20.20.140">
    <property type="entry name" value="Metal-dependent hydrolases"/>
    <property type="match status" value="1"/>
</dbReference>
<evidence type="ECO:0000259" key="9">
    <source>
        <dbReference type="Pfam" id="PF01979"/>
    </source>
</evidence>
<evidence type="ECO:0000256" key="1">
    <source>
        <dbReference type="ARBA" id="ARBA00004984"/>
    </source>
</evidence>
<dbReference type="FunFam" id="3.20.20.140:FF:000022">
    <property type="entry name" value="Guanine deaminase"/>
    <property type="match status" value="1"/>
</dbReference>
<sequence>MTIIYGTIVHTPIKGQLEVLLNALLLPGDTKVHYLSDFQFIIPGLIDTHIHAPQYPFTGTCTDLPLTEWLNKYTFPCEGKFEDTEWAKTVYNALVRRLLRNGTTTAVYFASIHLEATQILADTTLALGQRSLVGLVSMDRNAPDKYVDTTETAIAKAEKFIQYCLQKQQPTRLIPVITPRFIPTCTIPLLEQLGGLAKKYNVPVQSHISESKDEVAFVHALHPDVESDTTLFDDCGLLTNRSIMAHGVHLSDKDVQTMAQRGSGVAVCPLSNAYFANGLFSATRFFQQHQLKMGLGTDVAGGYSPSMMNSMRQAVISSSFWQDPALQVDWKTALYMATLGGADMIGLGDVIGSFAESKQLDALMIDLRTPNSPIDLLWDESIELLVEKFINVGDDRCIIDVIVGGKFVTP</sequence>
<organism evidence="10 11">
    <name type="scientific">Absidia repens</name>
    <dbReference type="NCBI Taxonomy" id="90262"/>
    <lineage>
        <taxon>Eukaryota</taxon>
        <taxon>Fungi</taxon>
        <taxon>Fungi incertae sedis</taxon>
        <taxon>Mucoromycota</taxon>
        <taxon>Mucoromycotina</taxon>
        <taxon>Mucoromycetes</taxon>
        <taxon>Mucorales</taxon>
        <taxon>Cunninghamellaceae</taxon>
        <taxon>Absidia</taxon>
    </lineage>
</organism>
<comment type="cofactor">
    <cofactor evidence="8">
        <name>Zn(2+)</name>
        <dbReference type="ChEBI" id="CHEBI:29105"/>
    </cofactor>
    <text evidence="8">Binds 1 zinc ion per subunit.</text>
</comment>
<protein>
    <recommendedName>
        <fullName evidence="8">Guanine deaminase</fullName>
        <shortName evidence="8">Guanase</shortName>
        <ecNumber evidence="8">3.5.4.3</ecNumber>
    </recommendedName>
    <alternativeName>
        <fullName evidence="8">Guanine aminohydrolase</fullName>
    </alternativeName>
</protein>
<evidence type="ECO:0000313" key="10">
    <source>
        <dbReference type="EMBL" id="ORZ23306.1"/>
    </source>
</evidence>
<gene>
    <name evidence="10" type="ORF">BCR42DRAFT_404456</name>
</gene>
<evidence type="ECO:0000256" key="7">
    <source>
        <dbReference type="ARBA" id="ARBA00056079"/>
    </source>
</evidence>
<dbReference type="PANTHER" id="PTHR11271">
    <property type="entry name" value="GUANINE DEAMINASE"/>
    <property type="match status" value="1"/>
</dbReference>
<feature type="domain" description="Amidohydrolase-related" evidence="9">
    <location>
        <begin position="40"/>
        <end position="408"/>
    </location>
</feature>
<dbReference type="InterPro" id="IPR011059">
    <property type="entry name" value="Metal-dep_hydrolase_composite"/>
</dbReference>
<dbReference type="PANTHER" id="PTHR11271:SF6">
    <property type="entry name" value="GUANINE DEAMINASE"/>
    <property type="match status" value="1"/>
</dbReference>
<name>A0A1X2IW87_9FUNG</name>
<keyword evidence="4 8" id="KW-0378">Hydrolase</keyword>
<evidence type="ECO:0000256" key="4">
    <source>
        <dbReference type="ARBA" id="ARBA00022801"/>
    </source>
</evidence>
<dbReference type="GO" id="GO:0005829">
    <property type="term" value="C:cytosol"/>
    <property type="evidence" value="ECO:0007669"/>
    <property type="project" value="TreeGrafter"/>
</dbReference>
<dbReference type="GO" id="GO:0006147">
    <property type="term" value="P:guanine catabolic process"/>
    <property type="evidence" value="ECO:0007669"/>
    <property type="project" value="UniProtKB-UniRule"/>
</dbReference>
<dbReference type="InterPro" id="IPR006680">
    <property type="entry name" value="Amidohydro-rel"/>
</dbReference>
<dbReference type="Pfam" id="PF01979">
    <property type="entry name" value="Amidohydro_1"/>
    <property type="match status" value="1"/>
</dbReference>
<dbReference type="InterPro" id="IPR032466">
    <property type="entry name" value="Metal_Hydrolase"/>
</dbReference>
<dbReference type="EMBL" id="MCGE01000003">
    <property type="protein sequence ID" value="ORZ23306.1"/>
    <property type="molecule type" value="Genomic_DNA"/>
</dbReference>
<comment type="function">
    <text evidence="7 8">Catalyzes the hydrolytic deamination of guanine, producing xanthine and ammonia.</text>
</comment>
<comment type="pathway">
    <text evidence="1 8">Purine metabolism; guanine degradation; xanthine from guanine: step 1/1.</text>
</comment>
<evidence type="ECO:0000256" key="3">
    <source>
        <dbReference type="ARBA" id="ARBA00022723"/>
    </source>
</evidence>
<comment type="similarity">
    <text evidence="2 8">Belongs to the metallo-dependent hydrolases superfamily. ATZ/TRZ family.</text>
</comment>
<proteinExistence type="inferred from homology"/>
<evidence type="ECO:0000313" key="11">
    <source>
        <dbReference type="Proteomes" id="UP000193560"/>
    </source>
</evidence>
<evidence type="ECO:0000256" key="8">
    <source>
        <dbReference type="RuleBase" id="RU366009"/>
    </source>
</evidence>
<dbReference type="Gene3D" id="2.30.40.10">
    <property type="entry name" value="Urease, subunit C, domain 1"/>
    <property type="match status" value="1"/>
</dbReference>
<dbReference type="SUPFAM" id="SSF51556">
    <property type="entry name" value="Metallo-dependent hydrolases"/>
    <property type="match status" value="1"/>
</dbReference>
<dbReference type="OrthoDB" id="194468at2759"/>
<dbReference type="NCBIfam" id="TIGR02967">
    <property type="entry name" value="guan_deamin"/>
    <property type="match status" value="1"/>
</dbReference>
<evidence type="ECO:0000256" key="6">
    <source>
        <dbReference type="ARBA" id="ARBA00051148"/>
    </source>
</evidence>
<dbReference type="Proteomes" id="UP000193560">
    <property type="component" value="Unassembled WGS sequence"/>
</dbReference>
<evidence type="ECO:0000256" key="2">
    <source>
        <dbReference type="ARBA" id="ARBA00006745"/>
    </source>
</evidence>
<dbReference type="AlphaFoldDB" id="A0A1X2IW87"/>
<dbReference type="InterPro" id="IPR051607">
    <property type="entry name" value="Metallo-dep_hydrolases"/>
</dbReference>
<reference evidence="10 11" key="1">
    <citation type="submission" date="2016-07" db="EMBL/GenBank/DDBJ databases">
        <title>Pervasive Adenine N6-methylation of Active Genes in Fungi.</title>
        <authorList>
            <consortium name="DOE Joint Genome Institute"/>
            <person name="Mondo S.J."/>
            <person name="Dannebaum R.O."/>
            <person name="Kuo R.C."/>
            <person name="Labutti K."/>
            <person name="Haridas S."/>
            <person name="Kuo A."/>
            <person name="Salamov A."/>
            <person name="Ahrendt S.R."/>
            <person name="Lipzen A."/>
            <person name="Sullivan W."/>
            <person name="Andreopoulos W.B."/>
            <person name="Clum A."/>
            <person name="Lindquist E."/>
            <person name="Daum C."/>
            <person name="Ramamoorthy G.K."/>
            <person name="Gryganskyi A."/>
            <person name="Culley D."/>
            <person name="Magnuson J.K."/>
            <person name="James T.Y."/>
            <person name="O'Malley M.A."/>
            <person name="Stajich J.E."/>
            <person name="Spatafora J.W."/>
            <person name="Visel A."/>
            <person name="Grigoriev I.V."/>
        </authorList>
    </citation>
    <scope>NUCLEOTIDE SEQUENCE [LARGE SCALE GENOMIC DNA]</scope>
    <source>
        <strain evidence="10 11">NRRL 1336</strain>
    </source>
</reference>
<dbReference type="STRING" id="90262.A0A1X2IW87"/>
<accession>A0A1X2IW87</accession>
<keyword evidence="3 8" id="KW-0479">Metal-binding</keyword>
<comment type="caution">
    <text evidence="10">The sequence shown here is derived from an EMBL/GenBank/DDBJ whole genome shotgun (WGS) entry which is preliminary data.</text>
</comment>
<dbReference type="EC" id="3.5.4.3" evidence="8"/>
<dbReference type="UniPathway" id="UPA00603">
    <property type="reaction ID" value="UER00660"/>
</dbReference>